<proteinExistence type="predicted"/>
<accession>A0A9E2BJB2</accession>
<dbReference type="EMBL" id="QLTW01000382">
    <property type="protein sequence ID" value="MBT9146211.1"/>
    <property type="molecule type" value="Genomic_DNA"/>
</dbReference>
<name>A0A9E2BJB2_PSYF1</name>
<evidence type="ECO:0000313" key="1">
    <source>
        <dbReference type="EMBL" id="MBT9146211.1"/>
    </source>
</evidence>
<reference evidence="1 2" key="1">
    <citation type="journal article" date="2021" name="bioRxiv">
        <title>Unique metabolic strategies in Hadean analogues reveal hints for primordial physiology.</title>
        <authorList>
            <person name="Nobu M.K."/>
            <person name="Nakai R."/>
            <person name="Tamazawa S."/>
            <person name="Mori H."/>
            <person name="Toyoda A."/>
            <person name="Ijiri A."/>
            <person name="Suzuki S."/>
            <person name="Kurokawa K."/>
            <person name="Kamagata Y."/>
            <person name="Tamaki H."/>
        </authorList>
    </citation>
    <scope>NUCLEOTIDE SEQUENCE [LARGE SCALE GENOMIC DNA]</scope>
    <source>
        <strain evidence="1">BS525</strain>
    </source>
</reference>
<comment type="caution">
    <text evidence="1">The sequence shown here is derived from an EMBL/GenBank/DDBJ whole genome shotgun (WGS) entry which is preliminary data.</text>
</comment>
<sequence>MLYWLCIVLRTINNWSVAILLSFQITNKTDYIIWIVFIDWRIEIGSNKYHSKAHIPNEDKQQAKHTHLQMVFLLFYRIQQSINNPSNKKQAEQ</sequence>
<organism evidence="1 2">
    <name type="scientific">Psychracetigena formicireducens</name>
    <dbReference type="NCBI Taxonomy" id="2986056"/>
    <lineage>
        <taxon>Bacteria</taxon>
        <taxon>Bacillati</taxon>
        <taxon>Candidatus Lithacetigenota</taxon>
        <taxon>Candidatus Psychracetigena</taxon>
    </lineage>
</organism>
<protein>
    <submittedName>
        <fullName evidence="1">Uncharacterized protein</fullName>
    </submittedName>
</protein>
<evidence type="ECO:0000313" key="2">
    <source>
        <dbReference type="Proteomes" id="UP000811545"/>
    </source>
</evidence>
<dbReference type="Proteomes" id="UP000811545">
    <property type="component" value="Unassembled WGS sequence"/>
</dbReference>
<dbReference type="AlphaFoldDB" id="A0A9E2BJB2"/>
<gene>
    <name evidence="1" type="ORF">DDT42_02093</name>
</gene>